<dbReference type="PANTHER" id="PTHR45339:SF3">
    <property type="entry name" value="HISTIDINE KINASE"/>
    <property type="match status" value="1"/>
</dbReference>
<feature type="compositionally biased region" description="Basic and acidic residues" evidence="3">
    <location>
        <begin position="418"/>
        <end position="434"/>
    </location>
</feature>
<organism evidence="5 6">
    <name type="scientific">Cymbomonas tetramitiformis</name>
    <dbReference type="NCBI Taxonomy" id="36881"/>
    <lineage>
        <taxon>Eukaryota</taxon>
        <taxon>Viridiplantae</taxon>
        <taxon>Chlorophyta</taxon>
        <taxon>Pyramimonadophyceae</taxon>
        <taxon>Pyramimonadales</taxon>
        <taxon>Pyramimonadaceae</taxon>
        <taxon>Cymbomonas</taxon>
    </lineage>
</organism>
<dbReference type="Proteomes" id="UP001190700">
    <property type="component" value="Unassembled WGS sequence"/>
</dbReference>
<sequence>MEIMQACKEGSLLCPLLVGVGDADDIPRQPENDKDDCQAVHLHHYVTRKINEMILEKLLGVLSLQRAAHPRKKNKSMQGENAPEWERLILVVEDNTVSARLLTLMLQKAGYLVKSAMDGKVAVDMISKERFVCILMDCDMPIMDGWEATRCVRNMEREERRSWTPIIAVTANAMAGDKNKCLSAGMDAHITKPVDRNKLLQTLHKWITKRLQCSRAANEQQDIISFDHTKVPDCTMRKRRNTKLPGPPPRSFFTEEPVVRITGPKCTGHGATWHMRAGQQSATWHMQLGRGRAPRVRQRRARGTCELGMGERHVAHASGAMGERHVTHESGAAGERHVAHASGATGERHVAHESRATGERHVAHASGAMGERHVAHESGAAGERHVAHASGAMGERHVTHDSGAAGERHVAHASGAMGERHVTHESGAAGERHVAHASGATGERHVAHESRATGERHVAHASGAMGERHVAHESGAAGERHVAHASGAMGERHVTHESGAAGERHVAHASGAVGERHVAHASGATGERHMAHASGAMGERHVAHASGATGERHMAHASGAMGERHVAHASGAAGERHVAHASGAAGKRHVAHASRAAGERRVTHESGAAG</sequence>
<evidence type="ECO:0000313" key="5">
    <source>
        <dbReference type="EMBL" id="KAK3257392.1"/>
    </source>
</evidence>
<feature type="region of interest" description="Disordered" evidence="3">
    <location>
        <begin position="415"/>
        <end position="444"/>
    </location>
</feature>
<evidence type="ECO:0000256" key="2">
    <source>
        <dbReference type="PROSITE-ProRule" id="PRU00169"/>
    </source>
</evidence>
<evidence type="ECO:0000313" key="6">
    <source>
        <dbReference type="Proteomes" id="UP001190700"/>
    </source>
</evidence>
<dbReference type="InterPro" id="IPR001789">
    <property type="entry name" value="Sig_transdc_resp-reg_receiver"/>
</dbReference>
<evidence type="ECO:0000256" key="3">
    <source>
        <dbReference type="SAM" id="MobiDB-lite"/>
    </source>
</evidence>
<dbReference type="AlphaFoldDB" id="A0AAE0FCQ1"/>
<evidence type="ECO:0000259" key="4">
    <source>
        <dbReference type="PROSITE" id="PS50110"/>
    </source>
</evidence>
<dbReference type="Pfam" id="PF00072">
    <property type="entry name" value="Response_reg"/>
    <property type="match status" value="1"/>
</dbReference>
<reference evidence="5 6" key="1">
    <citation type="journal article" date="2015" name="Genome Biol. Evol.">
        <title>Comparative Genomics of a Bacterivorous Green Alga Reveals Evolutionary Causalities and Consequences of Phago-Mixotrophic Mode of Nutrition.</title>
        <authorList>
            <person name="Burns J.A."/>
            <person name="Paasch A."/>
            <person name="Narechania A."/>
            <person name="Kim E."/>
        </authorList>
    </citation>
    <scope>NUCLEOTIDE SEQUENCE [LARGE SCALE GENOMIC DNA]</scope>
    <source>
        <strain evidence="5 6">PLY_AMNH</strain>
    </source>
</reference>
<keyword evidence="1 2" id="KW-0597">Phosphoprotein</keyword>
<accession>A0AAE0FCQ1</accession>
<dbReference type="EMBL" id="LGRX02020558">
    <property type="protein sequence ID" value="KAK3257392.1"/>
    <property type="molecule type" value="Genomic_DNA"/>
</dbReference>
<dbReference type="PANTHER" id="PTHR45339">
    <property type="entry name" value="HYBRID SIGNAL TRANSDUCTION HISTIDINE KINASE J"/>
    <property type="match status" value="1"/>
</dbReference>
<evidence type="ECO:0000256" key="1">
    <source>
        <dbReference type="ARBA" id="ARBA00022553"/>
    </source>
</evidence>
<dbReference type="SMART" id="SM00448">
    <property type="entry name" value="REC"/>
    <property type="match status" value="1"/>
</dbReference>
<dbReference type="CDD" id="cd17546">
    <property type="entry name" value="REC_hyHK_CKI1_RcsC-like"/>
    <property type="match status" value="1"/>
</dbReference>
<proteinExistence type="predicted"/>
<dbReference type="InterPro" id="IPR011006">
    <property type="entry name" value="CheY-like_superfamily"/>
</dbReference>
<dbReference type="GO" id="GO:0000160">
    <property type="term" value="P:phosphorelay signal transduction system"/>
    <property type="evidence" value="ECO:0007669"/>
    <property type="project" value="InterPro"/>
</dbReference>
<name>A0AAE0FCQ1_9CHLO</name>
<comment type="caution">
    <text evidence="5">The sequence shown here is derived from an EMBL/GenBank/DDBJ whole genome shotgun (WGS) entry which is preliminary data.</text>
</comment>
<feature type="modified residue" description="4-aspartylphosphate" evidence="2">
    <location>
        <position position="137"/>
    </location>
</feature>
<feature type="domain" description="Response regulatory" evidence="4">
    <location>
        <begin position="88"/>
        <end position="207"/>
    </location>
</feature>
<feature type="region of interest" description="Disordered" evidence="3">
    <location>
        <begin position="545"/>
        <end position="610"/>
    </location>
</feature>
<dbReference type="PROSITE" id="PS50110">
    <property type="entry name" value="RESPONSE_REGULATORY"/>
    <property type="match status" value="1"/>
</dbReference>
<keyword evidence="6" id="KW-1185">Reference proteome</keyword>
<gene>
    <name evidence="5" type="ORF">CYMTET_33519</name>
</gene>
<protein>
    <recommendedName>
        <fullName evidence="4">Response regulatory domain-containing protein</fullName>
    </recommendedName>
</protein>
<dbReference type="Gene3D" id="3.40.50.2300">
    <property type="match status" value="1"/>
</dbReference>
<dbReference type="SUPFAM" id="SSF52172">
    <property type="entry name" value="CheY-like"/>
    <property type="match status" value="1"/>
</dbReference>